<feature type="non-terminal residue" evidence="2">
    <location>
        <position position="156"/>
    </location>
</feature>
<dbReference type="PANTHER" id="PTHR43372">
    <property type="entry name" value="FATTY-ACID AMIDE HYDROLASE"/>
    <property type="match status" value="1"/>
</dbReference>
<proteinExistence type="predicted"/>
<dbReference type="AlphaFoldDB" id="A0A382UDD3"/>
<dbReference type="InterPro" id="IPR023631">
    <property type="entry name" value="Amidase_dom"/>
</dbReference>
<reference evidence="2" key="1">
    <citation type="submission" date="2018-05" db="EMBL/GenBank/DDBJ databases">
        <authorList>
            <person name="Lanie J.A."/>
            <person name="Ng W.-L."/>
            <person name="Kazmierczak K.M."/>
            <person name="Andrzejewski T.M."/>
            <person name="Davidsen T.M."/>
            <person name="Wayne K.J."/>
            <person name="Tettelin H."/>
            <person name="Glass J.I."/>
            <person name="Rusch D."/>
            <person name="Podicherti R."/>
            <person name="Tsui H.-C.T."/>
            <person name="Winkler M.E."/>
        </authorList>
    </citation>
    <scope>NUCLEOTIDE SEQUENCE</scope>
</reference>
<dbReference type="InterPro" id="IPR036928">
    <property type="entry name" value="AS_sf"/>
</dbReference>
<dbReference type="Gene3D" id="3.90.1300.10">
    <property type="entry name" value="Amidase signature (AS) domain"/>
    <property type="match status" value="1"/>
</dbReference>
<dbReference type="Pfam" id="PF01425">
    <property type="entry name" value="Amidase"/>
    <property type="match status" value="1"/>
</dbReference>
<dbReference type="PANTHER" id="PTHR43372:SF4">
    <property type="entry name" value="FATTY-ACID AMIDE HYDROLASE 2"/>
    <property type="match status" value="1"/>
</dbReference>
<sequence>MQTEITSFDATELANLIATKQLSPVEVMKSHLELIEKINPQVNALVTLADDSLEKAKKSEIALLKGDLNGPLHGVPFTVKDCFDTEGLLTTRGSKLFSNYIPTKNATAVNRMLNAGAIIIGKSNMPEFALWWETGNLIFGTTNNPWDLTKTPGGSS</sequence>
<accession>A0A382UDD3</accession>
<dbReference type="SUPFAM" id="SSF75304">
    <property type="entry name" value="Amidase signature (AS) enzymes"/>
    <property type="match status" value="1"/>
</dbReference>
<gene>
    <name evidence="2" type="ORF">METZ01_LOCUS385133</name>
</gene>
<dbReference type="GO" id="GO:0012505">
    <property type="term" value="C:endomembrane system"/>
    <property type="evidence" value="ECO:0007669"/>
    <property type="project" value="TreeGrafter"/>
</dbReference>
<dbReference type="EMBL" id="UINC01143389">
    <property type="protein sequence ID" value="SVD32279.1"/>
    <property type="molecule type" value="Genomic_DNA"/>
</dbReference>
<organism evidence="2">
    <name type="scientific">marine metagenome</name>
    <dbReference type="NCBI Taxonomy" id="408172"/>
    <lineage>
        <taxon>unclassified sequences</taxon>
        <taxon>metagenomes</taxon>
        <taxon>ecological metagenomes</taxon>
    </lineage>
</organism>
<dbReference type="InterPro" id="IPR052739">
    <property type="entry name" value="FAAH2"/>
</dbReference>
<evidence type="ECO:0000259" key="1">
    <source>
        <dbReference type="Pfam" id="PF01425"/>
    </source>
</evidence>
<feature type="domain" description="Amidase" evidence="1">
    <location>
        <begin position="26"/>
        <end position="156"/>
    </location>
</feature>
<protein>
    <recommendedName>
        <fullName evidence="1">Amidase domain-containing protein</fullName>
    </recommendedName>
</protein>
<evidence type="ECO:0000313" key="2">
    <source>
        <dbReference type="EMBL" id="SVD32279.1"/>
    </source>
</evidence>
<name>A0A382UDD3_9ZZZZ</name>